<proteinExistence type="predicted"/>
<gene>
    <name evidence="3" type="ORF">CC80DRAFT_410755</name>
</gene>
<name>A0A6A5TZY3_9PLEO</name>
<dbReference type="Pfam" id="PF24883">
    <property type="entry name" value="NPHP3_N"/>
    <property type="match status" value="1"/>
</dbReference>
<dbReference type="PANTHER" id="PTHR10039">
    <property type="entry name" value="AMELOGENIN"/>
    <property type="match status" value="1"/>
</dbReference>
<protein>
    <recommendedName>
        <fullName evidence="2">Nephrocystin 3-like N-terminal domain-containing protein</fullName>
    </recommendedName>
</protein>
<dbReference type="SUPFAM" id="SSF52540">
    <property type="entry name" value="P-loop containing nucleoside triphosphate hydrolases"/>
    <property type="match status" value="1"/>
</dbReference>
<keyword evidence="1" id="KW-0677">Repeat</keyword>
<feature type="domain" description="Nephrocystin 3-like N-terminal" evidence="2">
    <location>
        <begin position="86"/>
        <end position="264"/>
    </location>
</feature>
<dbReference type="Gene3D" id="3.40.50.300">
    <property type="entry name" value="P-loop containing nucleotide triphosphate hydrolases"/>
    <property type="match status" value="1"/>
</dbReference>
<evidence type="ECO:0000313" key="3">
    <source>
        <dbReference type="EMBL" id="KAF1957630.1"/>
    </source>
</evidence>
<evidence type="ECO:0000313" key="4">
    <source>
        <dbReference type="Proteomes" id="UP000800035"/>
    </source>
</evidence>
<dbReference type="InterPro" id="IPR056884">
    <property type="entry name" value="NPHP3-like_N"/>
</dbReference>
<dbReference type="EMBL" id="ML976989">
    <property type="protein sequence ID" value="KAF1957630.1"/>
    <property type="molecule type" value="Genomic_DNA"/>
</dbReference>
<evidence type="ECO:0000256" key="1">
    <source>
        <dbReference type="ARBA" id="ARBA00022737"/>
    </source>
</evidence>
<dbReference type="Proteomes" id="UP000800035">
    <property type="component" value="Unassembled WGS sequence"/>
</dbReference>
<feature type="non-terminal residue" evidence="3">
    <location>
        <position position="390"/>
    </location>
</feature>
<accession>A0A6A5TZY3</accession>
<keyword evidence="4" id="KW-1185">Reference proteome</keyword>
<dbReference type="OrthoDB" id="194358at2759"/>
<sequence>MSREVGDLRVLTEQLNSTNESNHNLLQAIQERLKKRETTGVEPGCLRALYFNQIYSRKERVKPAHLETFQWILDDEAIDDALHDANQHKFRQWLRCLDADKNVFWISGKPGSGKSTLMKFLVGHSKLQQQADEWIGARKVLVVDYFFWRPGTYLQRSLKGLLRSLIFQILKERRDFIASAFPRHEWMISGDQYEFTQTELLEALRKIIVLAQEEDFRILFFIDGLDEFDDRDDQSDIVPDERELLDTLGIFSNSPAVKLCVSSRPWSAFQKKFGQDVLRTFPIHELTKNDIKKYIDEKLVDNPDFQSLDIGDVGRSSLVEELLQAAQGVFLWVYFATRALLDGIDREDRLWQLQDKIRKLPPKLKDLYSHILSSIAPEYWPEVARALMVA</sequence>
<reference evidence="3" key="1">
    <citation type="journal article" date="2020" name="Stud. Mycol.">
        <title>101 Dothideomycetes genomes: a test case for predicting lifestyles and emergence of pathogens.</title>
        <authorList>
            <person name="Haridas S."/>
            <person name="Albert R."/>
            <person name="Binder M."/>
            <person name="Bloem J."/>
            <person name="Labutti K."/>
            <person name="Salamov A."/>
            <person name="Andreopoulos B."/>
            <person name="Baker S."/>
            <person name="Barry K."/>
            <person name="Bills G."/>
            <person name="Bluhm B."/>
            <person name="Cannon C."/>
            <person name="Castanera R."/>
            <person name="Culley D."/>
            <person name="Daum C."/>
            <person name="Ezra D."/>
            <person name="Gonzalez J."/>
            <person name="Henrissat B."/>
            <person name="Kuo A."/>
            <person name="Liang C."/>
            <person name="Lipzen A."/>
            <person name="Lutzoni F."/>
            <person name="Magnuson J."/>
            <person name="Mondo S."/>
            <person name="Nolan M."/>
            <person name="Ohm R."/>
            <person name="Pangilinan J."/>
            <person name="Park H.-J."/>
            <person name="Ramirez L."/>
            <person name="Alfaro M."/>
            <person name="Sun H."/>
            <person name="Tritt A."/>
            <person name="Yoshinaga Y."/>
            <person name="Zwiers L.-H."/>
            <person name="Turgeon B."/>
            <person name="Goodwin S."/>
            <person name="Spatafora J."/>
            <person name="Crous P."/>
            <person name="Grigoriev I."/>
        </authorList>
    </citation>
    <scope>NUCLEOTIDE SEQUENCE</scope>
    <source>
        <strain evidence="3">CBS 675.92</strain>
    </source>
</reference>
<dbReference type="InterPro" id="IPR027417">
    <property type="entry name" value="P-loop_NTPase"/>
</dbReference>
<evidence type="ECO:0000259" key="2">
    <source>
        <dbReference type="Pfam" id="PF24883"/>
    </source>
</evidence>
<dbReference type="PANTHER" id="PTHR10039:SF5">
    <property type="entry name" value="NACHT DOMAIN-CONTAINING PROTEIN"/>
    <property type="match status" value="1"/>
</dbReference>
<dbReference type="AlphaFoldDB" id="A0A6A5TZY3"/>
<organism evidence="3 4">
    <name type="scientific">Byssothecium circinans</name>
    <dbReference type="NCBI Taxonomy" id="147558"/>
    <lineage>
        <taxon>Eukaryota</taxon>
        <taxon>Fungi</taxon>
        <taxon>Dikarya</taxon>
        <taxon>Ascomycota</taxon>
        <taxon>Pezizomycotina</taxon>
        <taxon>Dothideomycetes</taxon>
        <taxon>Pleosporomycetidae</taxon>
        <taxon>Pleosporales</taxon>
        <taxon>Massarineae</taxon>
        <taxon>Massarinaceae</taxon>
        <taxon>Byssothecium</taxon>
    </lineage>
</organism>